<evidence type="ECO:0000256" key="2">
    <source>
        <dbReference type="ARBA" id="ARBA00022603"/>
    </source>
</evidence>
<dbReference type="PANTHER" id="PTHR45875:SF1">
    <property type="entry name" value="METHYLTRANSFERASE N6AMT1"/>
    <property type="match status" value="1"/>
</dbReference>
<comment type="caution">
    <text evidence="7">The sequence shown here is derived from an EMBL/GenBank/DDBJ whole genome shotgun (WGS) entry which is preliminary data.</text>
</comment>
<dbReference type="Proteomes" id="UP001501594">
    <property type="component" value="Unassembled WGS sequence"/>
</dbReference>
<proteinExistence type="inferred from homology"/>
<evidence type="ECO:0000313" key="8">
    <source>
        <dbReference type="Proteomes" id="UP001501594"/>
    </source>
</evidence>
<dbReference type="PROSITE" id="PS00092">
    <property type="entry name" value="N6_MTASE"/>
    <property type="match status" value="1"/>
</dbReference>
<keyword evidence="4" id="KW-0949">S-adenosyl-L-methionine</keyword>
<dbReference type="RefSeq" id="WP_344798068.1">
    <property type="nucleotide sequence ID" value="NZ_BAABAU010000005.1"/>
</dbReference>
<dbReference type="GO" id="GO:0032259">
    <property type="term" value="P:methylation"/>
    <property type="evidence" value="ECO:0007669"/>
    <property type="project" value="UniProtKB-KW"/>
</dbReference>
<dbReference type="GO" id="GO:0008168">
    <property type="term" value="F:methyltransferase activity"/>
    <property type="evidence" value="ECO:0007669"/>
    <property type="project" value="UniProtKB-KW"/>
</dbReference>
<dbReference type="SUPFAM" id="SSF53335">
    <property type="entry name" value="S-adenosyl-L-methionine-dependent methyltransferases"/>
    <property type="match status" value="1"/>
</dbReference>
<dbReference type="Pfam" id="PF23186">
    <property type="entry name" value="DUF7059"/>
    <property type="match status" value="1"/>
</dbReference>
<name>A0ABP8E5V0_9MICO</name>
<evidence type="ECO:0000313" key="7">
    <source>
        <dbReference type="EMBL" id="GAA4267608.1"/>
    </source>
</evidence>
<keyword evidence="3" id="KW-0808">Transferase</keyword>
<dbReference type="EMBL" id="BAABAU010000005">
    <property type="protein sequence ID" value="GAA4267608.1"/>
    <property type="molecule type" value="Genomic_DNA"/>
</dbReference>
<feature type="domain" description="Methyltransferase small" evidence="5">
    <location>
        <begin position="166"/>
        <end position="285"/>
    </location>
</feature>
<dbReference type="CDD" id="cd02440">
    <property type="entry name" value="AdoMet_MTases"/>
    <property type="match status" value="1"/>
</dbReference>
<organism evidence="7 8">
    <name type="scientific">Frondihabitans peucedani</name>
    <dbReference type="NCBI Taxonomy" id="598626"/>
    <lineage>
        <taxon>Bacteria</taxon>
        <taxon>Bacillati</taxon>
        <taxon>Actinomycetota</taxon>
        <taxon>Actinomycetes</taxon>
        <taxon>Micrococcales</taxon>
        <taxon>Microbacteriaceae</taxon>
        <taxon>Frondihabitans</taxon>
    </lineage>
</organism>
<reference evidence="8" key="1">
    <citation type="journal article" date="2019" name="Int. J. Syst. Evol. Microbiol.">
        <title>The Global Catalogue of Microorganisms (GCM) 10K type strain sequencing project: providing services to taxonomists for standard genome sequencing and annotation.</title>
        <authorList>
            <consortium name="The Broad Institute Genomics Platform"/>
            <consortium name="The Broad Institute Genome Sequencing Center for Infectious Disease"/>
            <person name="Wu L."/>
            <person name="Ma J."/>
        </authorList>
    </citation>
    <scope>NUCLEOTIDE SEQUENCE [LARGE SCALE GENOMIC DNA]</scope>
    <source>
        <strain evidence="8">JCM 17442</strain>
    </source>
</reference>
<keyword evidence="2 7" id="KW-0489">Methyltransferase</keyword>
<evidence type="ECO:0000259" key="5">
    <source>
        <dbReference type="Pfam" id="PF05175"/>
    </source>
</evidence>
<evidence type="ECO:0000259" key="6">
    <source>
        <dbReference type="Pfam" id="PF23186"/>
    </source>
</evidence>
<evidence type="ECO:0000256" key="3">
    <source>
        <dbReference type="ARBA" id="ARBA00022679"/>
    </source>
</evidence>
<evidence type="ECO:0000256" key="1">
    <source>
        <dbReference type="ARBA" id="ARBA00006149"/>
    </source>
</evidence>
<accession>A0ABP8E5V0</accession>
<dbReference type="InterPro" id="IPR055487">
    <property type="entry name" value="DUF7059"/>
</dbReference>
<dbReference type="InterPro" id="IPR029063">
    <property type="entry name" value="SAM-dependent_MTases_sf"/>
</dbReference>
<sequence length="526" mass="56202">MRSDLITRLRHDLDRSLFTVARLTGAGAWGATGGAALFRGERIAARRALASRRPASPEERASDTLALLFVLGYPQPAEDVAAALPTLGLDGAEELALLERTADTPVTVRPLVDLRPYSFVDSAGEAAWWIASDLGELALQGPLREDHVLGIGGASTTLSGLMIPRPVERALDLGTGCGIQAMHAARHARHVVATDISERALDFARFNAELNLIDGIEFRLGSLFEPVSGERFDHIVSNPPFVITPRTEGVPSYEYRDGGMVGDALVATVVEQAAAHLTPGGVAQFLGNWETGRGSKRGAYSVVDWVARGGASDGAHDENAAPVDIWVVEREMQDPATYAETWIRDGGTRPGTADFERLYEAWLDDFEARGVSEVGFGYITLRRAQDPATHPAQTIERLAGALGGNDTGLGSHVLECLDAQDALRSLSDGELLLQTLRVAGDVTEERHYWPGNDDPTVITLRQGGGFARTVESGTALSALVGACDGDLSVGAIVGALAQLLDVPEDDLLAELVPRVRELVRCAILRL</sequence>
<dbReference type="Gene3D" id="3.40.50.150">
    <property type="entry name" value="Vaccinia Virus protein VP39"/>
    <property type="match status" value="1"/>
</dbReference>
<dbReference type="Pfam" id="PF05175">
    <property type="entry name" value="MTS"/>
    <property type="match status" value="1"/>
</dbReference>
<dbReference type="InterPro" id="IPR002052">
    <property type="entry name" value="DNA_methylase_N6_adenine_CS"/>
</dbReference>
<protein>
    <submittedName>
        <fullName evidence="7">Methyltransferase</fullName>
    </submittedName>
</protein>
<keyword evidence="8" id="KW-1185">Reference proteome</keyword>
<dbReference type="PANTHER" id="PTHR45875">
    <property type="entry name" value="METHYLTRANSFERASE N6AMT1"/>
    <property type="match status" value="1"/>
</dbReference>
<dbReference type="InterPro" id="IPR007848">
    <property type="entry name" value="Small_mtfrase_dom"/>
</dbReference>
<dbReference type="InterPro" id="IPR052190">
    <property type="entry name" value="Euk-Arch_PrmC-MTase"/>
</dbReference>
<evidence type="ECO:0000256" key="4">
    <source>
        <dbReference type="ARBA" id="ARBA00022691"/>
    </source>
</evidence>
<feature type="domain" description="DUF7059" evidence="6">
    <location>
        <begin position="18"/>
        <end position="105"/>
    </location>
</feature>
<gene>
    <name evidence="7" type="ORF">GCM10022256_32200</name>
</gene>
<comment type="similarity">
    <text evidence="1">Belongs to the eukaryotic/archaeal PrmC-related family.</text>
</comment>